<dbReference type="GO" id="GO:0005819">
    <property type="term" value="C:spindle"/>
    <property type="evidence" value="ECO:0007669"/>
    <property type="project" value="UniProtKB-ARBA"/>
</dbReference>
<sequence length="1094" mass="120224">MATTPCITDTASDFVQHCLGFNSTTAKLNALRHVHKSLSSANDDASSSPTTALASQWRQFMEGSQNQGDEFDDDTTDANDFMLRDSLIQCLVESCHPSEDNHDDDAESDEEIFEMIQLSFLSLSHLISLRCTTDSGKSNCKSNVAPIFGYHFVTSIATDIVEALKMDVVCSSVTDAACTLLMALLRPDRPRNEVDIATVRDAILIPASELSSYAGSVACVAEVVSASVIEAVVHSVPFVESGDEEELSMRRETAALTKLQDLRDVIANVGSVCVEGLSSSDGGQGGDGVSCCQRIMKALQDIHAIAAYAVESQLETLLDDKAAVIIARLGTGSEEDVDETMDQSEGDVELEEQEVATLAPLYASIAKPPVMLSSVKELETALKTILEQLNETDAEYWDERMNALIDIERILAGGVAWMGQEARHVFIERLRKMPIADQFVDLRSQITHHACRVVIATSFEFRDYVREDAVLGQAMSHFVECCVPSILRLCMSGTRLMATSGMNCLQSLAAVGGSVGYSRLIPVFCDDITAKKVHKNRKRGSVLSLTAALRVWDSSCFTKHGDMIAKAAKEAAGDRDPSVREESRKLYWAMMACEKTSRAAEELYPESSRDMRNLRKVKDEIDAEWEEEGVMGVLVQTGVLGTAAPAEPTKRPATTKPKAAASTSIQPPRTMPPRYSTKRPASAATTTTRATPAKNGRFSSTPVKEKEATPISKTATPMMRNSERKSMIPMNPPSSQRAAKLSSRAVNRDNGRQTPSASPVPFKSEEVFNPAMDEIKSQLSEEKENSVIETPRSKVVGFMGTPVVNILARPSPLSVEKVRNSDDVLGDIVLMLSDTSSRQEQYLGIQALALFASEHSRHQSWDEKFSLVLNCLIDQIKSTKTEDVYNSTNFIRSPSKNLGTRHEAQHMFVQGLRSLFQFVPGKVNDEQIKDVICCLLECTENAPFEIVHTAERALQNLVAGTNALTCFECLLPFFTDVDIDLDSKINPPVLLSALRTMKHMIELIPVDSLKANLPSMLQLFHTALSHKSVDMRKATIFILVEMHFVLGEELVFDEFTDCQQRLIEVYIGRHPKNSQIATEAVSQQSNMSSQQISA</sequence>
<evidence type="ECO:0000313" key="4">
    <source>
        <dbReference type="Proteomes" id="UP000001449"/>
    </source>
</evidence>
<dbReference type="PaxDb" id="35128-Thaps8035"/>
<proteinExistence type="predicted"/>
<feature type="region of interest" description="Disordered" evidence="1">
    <location>
        <begin position="642"/>
        <end position="763"/>
    </location>
</feature>
<accession>B8C880</accession>
<organism evidence="3 4">
    <name type="scientific">Thalassiosira pseudonana</name>
    <name type="common">Marine diatom</name>
    <name type="synonym">Cyclotella nana</name>
    <dbReference type="NCBI Taxonomy" id="35128"/>
    <lineage>
        <taxon>Eukaryota</taxon>
        <taxon>Sar</taxon>
        <taxon>Stramenopiles</taxon>
        <taxon>Ochrophyta</taxon>
        <taxon>Bacillariophyta</taxon>
        <taxon>Coscinodiscophyceae</taxon>
        <taxon>Thalassiosirophycidae</taxon>
        <taxon>Thalassiosirales</taxon>
        <taxon>Thalassiosiraceae</taxon>
        <taxon>Thalassiosira</taxon>
    </lineage>
</organism>
<dbReference type="SUPFAM" id="SSF48371">
    <property type="entry name" value="ARM repeat"/>
    <property type="match status" value="1"/>
</dbReference>
<evidence type="ECO:0000256" key="1">
    <source>
        <dbReference type="SAM" id="MobiDB-lite"/>
    </source>
</evidence>
<dbReference type="GeneID" id="7443556"/>
<dbReference type="RefSeq" id="XP_002292465.1">
    <property type="nucleotide sequence ID" value="XM_002292429.1"/>
</dbReference>
<dbReference type="KEGG" id="tps:THAPSDRAFT_8035"/>
<reference evidence="3 4" key="2">
    <citation type="journal article" date="2008" name="Nature">
        <title>The Phaeodactylum genome reveals the evolutionary history of diatom genomes.</title>
        <authorList>
            <person name="Bowler C."/>
            <person name="Allen A.E."/>
            <person name="Badger J.H."/>
            <person name="Grimwood J."/>
            <person name="Jabbari K."/>
            <person name="Kuo A."/>
            <person name="Maheswari U."/>
            <person name="Martens C."/>
            <person name="Maumus F."/>
            <person name="Otillar R.P."/>
            <person name="Rayko E."/>
            <person name="Salamov A."/>
            <person name="Vandepoele K."/>
            <person name="Beszteri B."/>
            <person name="Gruber A."/>
            <person name="Heijde M."/>
            <person name="Katinka M."/>
            <person name="Mock T."/>
            <person name="Valentin K."/>
            <person name="Verret F."/>
            <person name="Berges J.A."/>
            <person name="Brownlee C."/>
            <person name="Cadoret J.P."/>
            <person name="Chiovitti A."/>
            <person name="Choi C.J."/>
            <person name="Coesel S."/>
            <person name="De Martino A."/>
            <person name="Detter J.C."/>
            <person name="Durkin C."/>
            <person name="Falciatore A."/>
            <person name="Fournet J."/>
            <person name="Haruta M."/>
            <person name="Huysman M.J."/>
            <person name="Jenkins B.D."/>
            <person name="Jiroutova K."/>
            <person name="Jorgensen R.E."/>
            <person name="Joubert Y."/>
            <person name="Kaplan A."/>
            <person name="Kroger N."/>
            <person name="Kroth P.G."/>
            <person name="La Roche J."/>
            <person name="Lindquist E."/>
            <person name="Lommer M."/>
            <person name="Martin-Jezequel V."/>
            <person name="Lopez P.J."/>
            <person name="Lucas S."/>
            <person name="Mangogna M."/>
            <person name="McGinnis K."/>
            <person name="Medlin L.K."/>
            <person name="Montsant A."/>
            <person name="Oudot-Le Secq M.P."/>
            <person name="Napoli C."/>
            <person name="Obornik M."/>
            <person name="Parker M.S."/>
            <person name="Petit J.L."/>
            <person name="Porcel B.M."/>
            <person name="Poulsen N."/>
            <person name="Robison M."/>
            <person name="Rychlewski L."/>
            <person name="Rynearson T.A."/>
            <person name="Schmutz J."/>
            <person name="Shapiro H."/>
            <person name="Siaut M."/>
            <person name="Stanley M."/>
            <person name="Sussman M.R."/>
            <person name="Taylor A.R."/>
            <person name="Vardi A."/>
            <person name="von Dassow P."/>
            <person name="Vyverman W."/>
            <person name="Willis A."/>
            <person name="Wyrwicz L.S."/>
            <person name="Rokhsar D.S."/>
            <person name="Weissenbach J."/>
            <person name="Armbrust E.V."/>
            <person name="Green B.R."/>
            <person name="Van de Peer Y."/>
            <person name="Grigoriev I.V."/>
        </authorList>
    </citation>
    <scope>NUCLEOTIDE SEQUENCE [LARGE SCALE GENOMIC DNA]</scope>
    <source>
        <strain evidence="3 4">CCMP1335</strain>
    </source>
</reference>
<dbReference type="STRING" id="35128.B8C880"/>
<dbReference type="GO" id="GO:0000226">
    <property type="term" value="P:microtubule cytoskeleton organization"/>
    <property type="evidence" value="ECO:0000318"/>
    <property type="project" value="GO_Central"/>
</dbReference>
<evidence type="ECO:0000259" key="2">
    <source>
        <dbReference type="Pfam" id="PF12348"/>
    </source>
</evidence>
<dbReference type="InterPro" id="IPR011989">
    <property type="entry name" value="ARM-like"/>
</dbReference>
<dbReference type="InterPro" id="IPR016024">
    <property type="entry name" value="ARM-type_fold"/>
</dbReference>
<dbReference type="GO" id="GO:0000278">
    <property type="term" value="P:mitotic cell cycle"/>
    <property type="evidence" value="ECO:0007669"/>
    <property type="project" value="UniProtKB-ARBA"/>
</dbReference>
<dbReference type="PANTHER" id="PTHR21567">
    <property type="entry name" value="CLASP"/>
    <property type="match status" value="1"/>
</dbReference>
<reference evidence="3 4" key="1">
    <citation type="journal article" date="2004" name="Science">
        <title>The genome of the diatom Thalassiosira pseudonana: ecology, evolution, and metabolism.</title>
        <authorList>
            <person name="Armbrust E.V."/>
            <person name="Berges J.A."/>
            <person name="Bowler C."/>
            <person name="Green B.R."/>
            <person name="Martinez D."/>
            <person name="Putnam N.H."/>
            <person name="Zhou S."/>
            <person name="Allen A.E."/>
            <person name="Apt K.E."/>
            <person name="Bechner M."/>
            <person name="Brzezinski M.A."/>
            <person name="Chaal B.K."/>
            <person name="Chiovitti A."/>
            <person name="Davis A.K."/>
            <person name="Demarest M.S."/>
            <person name="Detter J.C."/>
            <person name="Glavina T."/>
            <person name="Goodstein D."/>
            <person name="Hadi M.Z."/>
            <person name="Hellsten U."/>
            <person name="Hildebrand M."/>
            <person name="Jenkins B.D."/>
            <person name="Jurka J."/>
            <person name="Kapitonov V.V."/>
            <person name="Kroger N."/>
            <person name="Lau W.W."/>
            <person name="Lane T.W."/>
            <person name="Larimer F.W."/>
            <person name="Lippmeier J.C."/>
            <person name="Lucas S."/>
            <person name="Medina M."/>
            <person name="Montsant A."/>
            <person name="Obornik M."/>
            <person name="Parker M.S."/>
            <person name="Palenik B."/>
            <person name="Pazour G.J."/>
            <person name="Richardson P.M."/>
            <person name="Rynearson T.A."/>
            <person name="Saito M.A."/>
            <person name="Schwartz D.C."/>
            <person name="Thamatrakoln K."/>
            <person name="Valentin K."/>
            <person name="Vardi A."/>
            <person name="Wilkerson F.P."/>
            <person name="Rokhsar D.S."/>
        </authorList>
    </citation>
    <scope>NUCLEOTIDE SEQUENCE [LARGE SCALE GENOMIC DNA]</scope>
    <source>
        <strain evidence="3 4">CCMP1335</strain>
    </source>
</reference>
<dbReference type="Proteomes" id="UP000001449">
    <property type="component" value="Chromosome 9"/>
</dbReference>
<dbReference type="InParanoid" id="B8C880"/>
<feature type="domain" description="CLASP N-terminal" evidence="2">
    <location>
        <begin position="380"/>
        <end position="593"/>
    </location>
</feature>
<dbReference type="Pfam" id="PF12348">
    <property type="entry name" value="CLASP_N"/>
    <property type="match status" value="1"/>
</dbReference>
<keyword evidence="4" id="KW-1185">Reference proteome</keyword>
<name>B8C880_THAPS</name>
<dbReference type="PANTHER" id="PTHR21567:SF9">
    <property type="entry name" value="CLIP-ASSOCIATING PROTEIN"/>
    <property type="match status" value="1"/>
</dbReference>
<protein>
    <recommendedName>
        <fullName evidence="2">CLASP N-terminal domain-containing protein</fullName>
    </recommendedName>
</protein>
<evidence type="ECO:0000313" key="3">
    <source>
        <dbReference type="EMBL" id="EED90440.1"/>
    </source>
</evidence>
<dbReference type="EMBL" id="CM000645">
    <property type="protein sequence ID" value="EED90440.1"/>
    <property type="molecule type" value="Genomic_DNA"/>
</dbReference>
<feature type="compositionally biased region" description="Low complexity" evidence="1">
    <location>
        <begin position="678"/>
        <end position="694"/>
    </location>
</feature>
<dbReference type="GO" id="GO:0005881">
    <property type="term" value="C:cytoplasmic microtubule"/>
    <property type="evidence" value="ECO:0000318"/>
    <property type="project" value="GO_Central"/>
</dbReference>
<dbReference type="GO" id="GO:0008017">
    <property type="term" value="F:microtubule binding"/>
    <property type="evidence" value="ECO:0000318"/>
    <property type="project" value="GO_Central"/>
</dbReference>
<dbReference type="Gene3D" id="1.25.10.10">
    <property type="entry name" value="Leucine-rich Repeat Variant"/>
    <property type="match status" value="2"/>
</dbReference>
<dbReference type="InterPro" id="IPR024395">
    <property type="entry name" value="CLASP_N_dom"/>
</dbReference>
<gene>
    <name evidence="3" type="ORF">THAPSDRAFT_8035</name>
</gene>
<dbReference type="HOGENOM" id="CLU_284226_0_0_1"/>
<dbReference type="AlphaFoldDB" id="B8C880"/>
<feature type="compositionally biased region" description="Low complexity" evidence="1">
    <location>
        <begin position="642"/>
        <end position="661"/>
    </location>
</feature>